<dbReference type="EMBL" id="JACCCZ010000001">
    <property type="protein sequence ID" value="NYG02074.1"/>
    <property type="molecule type" value="Genomic_DNA"/>
</dbReference>
<feature type="binding site" evidence="4">
    <location>
        <begin position="23"/>
        <end position="27"/>
    </location>
    <ligand>
        <name>ATP</name>
        <dbReference type="ChEBI" id="CHEBI:30616"/>
    </ligand>
</feature>
<dbReference type="GO" id="GO:0035999">
    <property type="term" value="P:tetrahydrofolate interconversion"/>
    <property type="evidence" value="ECO:0007669"/>
    <property type="project" value="TreeGrafter"/>
</dbReference>
<dbReference type="InterPro" id="IPR002698">
    <property type="entry name" value="FTHF_cligase"/>
</dbReference>
<organism evidence="7 8">
    <name type="scientific">Pseudonocardia alni</name>
    <name type="common">Amycolata alni</name>
    <dbReference type="NCBI Taxonomy" id="33907"/>
    <lineage>
        <taxon>Bacteria</taxon>
        <taxon>Bacillati</taxon>
        <taxon>Actinomycetota</taxon>
        <taxon>Actinomycetes</taxon>
        <taxon>Pseudonocardiales</taxon>
        <taxon>Pseudonocardiaceae</taxon>
        <taxon>Pseudonocardia</taxon>
    </lineage>
</organism>
<dbReference type="Pfam" id="PF01812">
    <property type="entry name" value="5-FTHF_cyc-lig"/>
    <property type="match status" value="1"/>
</dbReference>
<evidence type="ECO:0000313" key="7">
    <source>
        <dbReference type="EMBL" id="NYG02074.1"/>
    </source>
</evidence>
<dbReference type="GeneID" id="98052129"/>
<keyword evidence="3 4" id="KW-0067">ATP-binding</keyword>
<dbReference type="GO" id="GO:0005524">
    <property type="term" value="F:ATP binding"/>
    <property type="evidence" value="ECO:0007669"/>
    <property type="project" value="UniProtKB-KW"/>
</dbReference>
<evidence type="ECO:0000256" key="6">
    <source>
        <dbReference type="SAM" id="MobiDB-lite"/>
    </source>
</evidence>
<evidence type="ECO:0000256" key="4">
    <source>
        <dbReference type="PIRSR" id="PIRSR006806-1"/>
    </source>
</evidence>
<keyword evidence="8" id="KW-1185">Reference proteome</keyword>
<dbReference type="NCBIfam" id="TIGR02727">
    <property type="entry name" value="MTHFS_bact"/>
    <property type="match status" value="1"/>
</dbReference>
<dbReference type="GO" id="GO:0009396">
    <property type="term" value="P:folic acid-containing compound biosynthetic process"/>
    <property type="evidence" value="ECO:0007669"/>
    <property type="project" value="TreeGrafter"/>
</dbReference>
<evidence type="ECO:0000313" key="8">
    <source>
        <dbReference type="Proteomes" id="UP000549695"/>
    </source>
</evidence>
<dbReference type="RefSeq" id="WP_312888564.1">
    <property type="nucleotide sequence ID" value="NZ_BAAAJZ010000001.1"/>
</dbReference>
<proteinExistence type="inferred from homology"/>
<dbReference type="EC" id="6.3.3.2" evidence="5"/>
<comment type="similarity">
    <text evidence="1 5">Belongs to the 5-formyltetrahydrofolate cyclo-ligase family.</text>
</comment>
<protein>
    <recommendedName>
        <fullName evidence="5">5-formyltetrahydrofolate cyclo-ligase</fullName>
        <ecNumber evidence="5">6.3.3.2</ecNumber>
    </recommendedName>
</protein>
<dbReference type="PANTHER" id="PTHR23407:SF1">
    <property type="entry name" value="5-FORMYLTETRAHYDROFOLATE CYCLO-LIGASE"/>
    <property type="match status" value="1"/>
</dbReference>
<keyword evidence="2 4" id="KW-0547">Nucleotide-binding</keyword>
<dbReference type="PIRSF" id="PIRSF006806">
    <property type="entry name" value="FTHF_cligase"/>
    <property type="match status" value="1"/>
</dbReference>
<dbReference type="AlphaFoldDB" id="A0A852W5M9"/>
<dbReference type="InterPro" id="IPR037171">
    <property type="entry name" value="NagB/RpiA_transferase-like"/>
</dbReference>
<evidence type="ECO:0000256" key="1">
    <source>
        <dbReference type="ARBA" id="ARBA00010638"/>
    </source>
</evidence>
<evidence type="ECO:0000256" key="5">
    <source>
        <dbReference type="RuleBase" id="RU361279"/>
    </source>
</evidence>
<keyword evidence="5" id="KW-0479">Metal-binding</keyword>
<dbReference type="SUPFAM" id="SSF100950">
    <property type="entry name" value="NagB/RpiA/CoA transferase-like"/>
    <property type="match status" value="1"/>
</dbReference>
<comment type="caution">
    <text evidence="7">The sequence shown here is derived from an EMBL/GenBank/DDBJ whole genome shotgun (WGS) entry which is preliminary data.</text>
</comment>
<keyword evidence="7" id="KW-0436">Ligase</keyword>
<accession>A0A852W5M9</accession>
<feature type="binding site" evidence="4">
    <location>
        <position position="68"/>
    </location>
    <ligand>
        <name>substrate</name>
    </ligand>
</feature>
<feature type="binding site" evidence="4">
    <location>
        <begin position="157"/>
        <end position="165"/>
    </location>
    <ligand>
        <name>ATP</name>
        <dbReference type="ChEBI" id="CHEBI:30616"/>
    </ligand>
</feature>
<comment type="cofactor">
    <cofactor evidence="5">
        <name>Mg(2+)</name>
        <dbReference type="ChEBI" id="CHEBI:18420"/>
    </cofactor>
</comment>
<feature type="region of interest" description="Disordered" evidence="6">
    <location>
        <begin position="1"/>
        <end position="25"/>
    </location>
</feature>
<comment type="catalytic activity">
    <reaction evidence="5">
        <text>(6S)-5-formyl-5,6,7,8-tetrahydrofolate + ATP = (6R)-5,10-methenyltetrahydrofolate + ADP + phosphate</text>
        <dbReference type="Rhea" id="RHEA:10488"/>
        <dbReference type="ChEBI" id="CHEBI:30616"/>
        <dbReference type="ChEBI" id="CHEBI:43474"/>
        <dbReference type="ChEBI" id="CHEBI:57455"/>
        <dbReference type="ChEBI" id="CHEBI:57457"/>
        <dbReference type="ChEBI" id="CHEBI:456216"/>
        <dbReference type="EC" id="6.3.3.2"/>
    </reaction>
</comment>
<dbReference type="PANTHER" id="PTHR23407">
    <property type="entry name" value="ATPASE INHIBITOR/5-FORMYLTETRAHYDROFOLATE CYCLO-LIGASE"/>
    <property type="match status" value="1"/>
</dbReference>
<keyword evidence="5" id="KW-0460">Magnesium</keyword>
<dbReference type="InterPro" id="IPR024185">
    <property type="entry name" value="FTHF_cligase-like_sf"/>
</dbReference>
<name>A0A852W5M9_PSEA5</name>
<sequence length="215" mass="21548">MTARAEDRGGSSPDQGGRTADAKRSLRRTLLAARRGRPVADRLATTAALSAHLCALAAATPGPVACYLPIGTEPGGAGPGVPSLPDALVAAGHDVLAPVVPDAPGPLDWTVYRGPDDLAPGPLGVVEPTGPRLGPAALASAGLVVVPALAVDRRGRRLGRGGGFYDRTLALAAPGALLVVPLHDGELLDDVPAEDHDVAVGAAVLTRDGVVHLSP</sequence>
<dbReference type="Proteomes" id="UP000549695">
    <property type="component" value="Unassembled WGS sequence"/>
</dbReference>
<feature type="binding site" evidence="4">
    <location>
        <position position="73"/>
    </location>
    <ligand>
        <name>substrate</name>
    </ligand>
</feature>
<dbReference type="Gene3D" id="3.40.50.10420">
    <property type="entry name" value="NagB/RpiA/CoA transferase-like"/>
    <property type="match status" value="1"/>
</dbReference>
<dbReference type="GO" id="GO:0046872">
    <property type="term" value="F:metal ion binding"/>
    <property type="evidence" value="ECO:0007669"/>
    <property type="project" value="UniProtKB-KW"/>
</dbReference>
<evidence type="ECO:0000256" key="2">
    <source>
        <dbReference type="ARBA" id="ARBA00022741"/>
    </source>
</evidence>
<reference evidence="7 8" key="1">
    <citation type="submission" date="2020-07" db="EMBL/GenBank/DDBJ databases">
        <title>Sequencing the genomes of 1000 actinobacteria strains.</title>
        <authorList>
            <person name="Klenk H.-P."/>
        </authorList>
    </citation>
    <scope>NUCLEOTIDE SEQUENCE [LARGE SCALE GENOMIC DNA]</scope>
    <source>
        <strain evidence="7 8">DSM 44749</strain>
    </source>
</reference>
<gene>
    <name evidence="7" type="ORF">HDA37_002359</name>
</gene>
<dbReference type="GO" id="GO:0030272">
    <property type="term" value="F:5-formyltetrahydrofolate cyclo-ligase activity"/>
    <property type="evidence" value="ECO:0007669"/>
    <property type="project" value="UniProtKB-EC"/>
</dbReference>
<evidence type="ECO:0000256" key="3">
    <source>
        <dbReference type="ARBA" id="ARBA00022840"/>
    </source>
</evidence>